<proteinExistence type="predicted"/>
<dbReference type="AlphaFoldDB" id="A0AA86P9Y2"/>
<gene>
    <name evidence="1" type="ORF">HINF_LOCUS22491</name>
    <name evidence="2" type="ORF">HINF_LOCUS27105</name>
</gene>
<keyword evidence="3" id="KW-1185">Reference proteome</keyword>
<reference evidence="1" key="1">
    <citation type="submission" date="2023-06" db="EMBL/GenBank/DDBJ databases">
        <authorList>
            <person name="Kurt Z."/>
        </authorList>
    </citation>
    <scope>NUCLEOTIDE SEQUENCE</scope>
</reference>
<sequence>MFLYTEQTKSTSINVEMSNVDVFAVFGFNVKDNQTIFNSLINITLQFPVVSGSLICIVCDIQVYNSSFIFIASGKQVSAIMIESQGICELVLTNIQFRFNSSQSSGLINVINSTLKEFSLIQCKVIGSNFLQNANNGYISSSLLLNATLNITQLQICVNSTPQIGYIANATFKLLGSAPESRCDICQSGTVSYGICVDDLQFAQLKNGSLQCVYPFEYVNDQCQCAYGFMLNISVCIDLIKEISNRASTQDDQYSIIVQMQQNVASMISNQVIVNKNLEQSILSNATATNASIQQNVVILEQNIINNQTAFETRMTSINTTLITNITAQTTLIVPIQAQIDELMLKPACERSNDTTNQTDVNQNLTACDLPQYSTSFDITDITNNISTSDFGSGYVFSNNIQNAFININNGVYNSVISPLFQTQSSFINLKIQIGTQITGTGAILTPSVQISITQVNILSSPNSNITVNSTHKLYILIKNATSTSSINNLMLKLTFAPSFGTIYLIGQIQCTFNLINYQILGSYTSTGQITLITPIANMSSVFIQNVSFTPSTFNPGNMSSYLISVSNNSVLNVSYISVSLGNTTNPQLVNQIGSTATYFYQFGGILNQINSTNVILTDIMLNARQIFKVYYITSSGLILGRTNANNNSLVIGRMCLSQALKSYTTFTQFGVIGFYEGIIQFSTSNVIMNVISSDTFNQFATLGATGVGCVYSNFYSLKISVIINSNGGSYIAALVGNNLSPNSSVTNSSIYSTVITNAYQYVGGYFGYCQSIIVIKYSNIINSNLKTNQAFAGGFIGLAYSNIQISNCTVQNITVGIYFQCGGIIGHLQAGSTMLFSNNVVTTSTISGVTHAGGFIGFADYSSNIVISEGILTSDSVTATSSNAGGFIGTFSQNYYACTLKIVTSRISYVKVTSPSNFGIAVGYKYPAFTVSTSILRGENYVNSVKISNCPNYAASC</sequence>
<dbReference type="Proteomes" id="UP001642409">
    <property type="component" value="Unassembled WGS sequence"/>
</dbReference>
<reference evidence="2 3" key="2">
    <citation type="submission" date="2024-07" db="EMBL/GenBank/DDBJ databases">
        <authorList>
            <person name="Akdeniz Z."/>
        </authorList>
    </citation>
    <scope>NUCLEOTIDE SEQUENCE [LARGE SCALE GENOMIC DNA]</scope>
</reference>
<dbReference type="Gene3D" id="2.160.20.110">
    <property type="match status" value="1"/>
</dbReference>
<accession>A0AA86P9Y2</accession>
<organism evidence="1">
    <name type="scientific">Hexamita inflata</name>
    <dbReference type="NCBI Taxonomy" id="28002"/>
    <lineage>
        <taxon>Eukaryota</taxon>
        <taxon>Metamonada</taxon>
        <taxon>Diplomonadida</taxon>
        <taxon>Hexamitidae</taxon>
        <taxon>Hexamitinae</taxon>
        <taxon>Hexamita</taxon>
    </lineage>
</organism>
<evidence type="ECO:0000313" key="1">
    <source>
        <dbReference type="EMBL" id="CAI9934846.1"/>
    </source>
</evidence>
<protein>
    <submittedName>
        <fullName evidence="2">Hypothetical_protein</fullName>
    </submittedName>
</protein>
<dbReference type="EMBL" id="CAXDID020000084">
    <property type="protein sequence ID" value="CAL6019771.1"/>
    <property type="molecule type" value="Genomic_DNA"/>
</dbReference>
<comment type="caution">
    <text evidence="1">The sequence shown here is derived from an EMBL/GenBank/DDBJ whole genome shotgun (WGS) entry which is preliminary data.</text>
</comment>
<dbReference type="EMBL" id="CATOUU010000590">
    <property type="protein sequence ID" value="CAI9934846.1"/>
    <property type="molecule type" value="Genomic_DNA"/>
</dbReference>
<evidence type="ECO:0000313" key="2">
    <source>
        <dbReference type="EMBL" id="CAL6019771.1"/>
    </source>
</evidence>
<name>A0AA86P9Y2_9EUKA</name>
<evidence type="ECO:0000313" key="3">
    <source>
        <dbReference type="Proteomes" id="UP001642409"/>
    </source>
</evidence>